<evidence type="ECO:0000259" key="6">
    <source>
        <dbReference type="Pfam" id="PF12698"/>
    </source>
</evidence>
<name>A0A2J7ZR07_9CHLO</name>
<comment type="subcellular location">
    <subcellularLocation>
        <location evidence="1">Membrane</location>
        <topology evidence="1">Multi-pass membrane protein</topology>
    </subcellularLocation>
</comment>
<dbReference type="GO" id="GO:0140359">
    <property type="term" value="F:ABC-type transporter activity"/>
    <property type="evidence" value="ECO:0007669"/>
    <property type="project" value="InterPro"/>
</dbReference>
<keyword evidence="7" id="KW-0547">Nucleotide-binding</keyword>
<evidence type="ECO:0000313" key="8">
    <source>
        <dbReference type="Proteomes" id="UP000236333"/>
    </source>
</evidence>
<keyword evidence="7" id="KW-0067">ATP-binding</keyword>
<dbReference type="AlphaFoldDB" id="A0A2J7ZR07"/>
<comment type="caution">
    <text evidence="7">The sequence shown here is derived from an EMBL/GenBank/DDBJ whole genome shotgun (WGS) entry which is preliminary data.</text>
</comment>
<dbReference type="Proteomes" id="UP000236333">
    <property type="component" value="Unassembled WGS sequence"/>
</dbReference>
<keyword evidence="2 5" id="KW-0812">Transmembrane</keyword>
<dbReference type="InterPro" id="IPR013525">
    <property type="entry name" value="ABC2_TM"/>
</dbReference>
<keyword evidence="8" id="KW-1185">Reference proteome</keyword>
<dbReference type="GO" id="GO:0016020">
    <property type="term" value="C:membrane"/>
    <property type="evidence" value="ECO:0007669"/>
    <property type="project" value="UniProtKB-SubCell"/>
</dbReference>
<feature type="transmembrane region" description="Helical" evidence="5">
    <location>
        <begin position="60"/>
        <end position="85"/>
    </location>
</feature>
<evidence type="ECO:0000256" key="1">
    <source>
        <dbReference type="ARBA" id="ARBA00004141"/>
    </source>
</evidence>
<protein>
    <submittedName>
        <fullName evidence="7">Retinal-specific ATP-binding cassette transporter</fullName>
    </submittedName>
</protein>
<sequence>MSTLLAYEAQIQRDAASLMLVLCMVLASAVLSASYVVFIVREQDNNSKHLQLVSGAPPTAYWAANYLWDLTSFSISAAGIIALIASYRLPQYSGSRLAAVAGLLWGFGPAGLSLTYLLHYCFRVSDQVLSAHRGPGNGPKALLTACCATKLYTAQHISKDVPLAYKRWAETQQP</sequence>
<evidence type="ECO:0000256" key="2">
    <source>
        <dbReference type="ARBA" id="ARBA00022692"/>
    </source>
</evidence>
<keyword evidence="3 5" id="KW-1133">Transmembrane helix</keyword>
<evidence type="ECO:0000256" key="3">
    <source>
        <dbReference type="ARBA" id="ARBA00022989"/>
    </source>
</evidence>
<reference evidence="7 8" key="1">
    <citation type="journal article" date="2017" name="Mol. Biol. Evol.">
        <title>The 4-celled Tetrabaena socialis nuclear genome reveals the essential components for genetic control of cell number at the origin of multicellularity in the volvocine lineage.</title>
        <authorList>
            <person name="Featherston J."/>
            <person name="Arakaki Y."/>
            <person name="Hanschen E.R."/>
            <person name="Ferris P.J."/>
            <person name="Michod R.E."/>
            <person name="Olson B.J.S.C."/>
            <person name="Nozaki H."/>
            <person name="Durand P.M."/>
        </authorList>
    </citation>
    <scope>NUCLEOTIDE SEQUENCE [LARGE SCALE GENOMIC DNA]</scope>
    <source>
        <strain evidence="7 8">NIES-571</strain>
    </source>
</reference>
<keyword evidence="4 5" id="KW-0472">Membrane</keyword>
<evidence type="ECO:0000256" key="5">
    <source>
        <dbReference type="SAM" id="Phobius"/>
    </source>
</evidence>
<organism evidence="7 8">
    <name type="scientific">Tetrabaena socialis</name>
    <dbReference type="NCBI Taxonomy" id="47790"/>
    <lineage>
        <taxon>Eukaryota</taxon>
        <taxon>Viridiplantae</taxon>
        <taxon>Chlorophyta</taxon>
        <taxon>core chlorophytes</taxon>
        <taxon>Chlorophyceae</taxon>
        <taxon>CS clade</taxon>
        <taxon>Chlamydomonadales</taxon>
        <taxon>Tetrabaenaceae</taxon>
        <taxon>Tetrabaena</taxon>
    </lineage>
</organism>
<evidence type="ECO:0000313" key="7">
    <source>
        <dbReference type="EMBL" id="PNH02705.1"/>
    </source>
</evidence>
<accession>A0A2J7ZR07</accession>
<dbReference type="Pfam" id="PF12698">
    <property type="entry name" value="ABC2_membrane_3"/>
    <property type="match status" value="1"/>
</dbReference>
<feature type="transmembrane region" description="Helical" evidence="5">
    <location>
        <begin position="97"/>
        <end position="118"/>
    </location>
</feature>
<dbReference type="EMBL" id="PGGS01000608">
    <property type="protein sequence ID" value="PNH02705.1"/>
    <property type="molecule type" value="Genomic_DNA"/>
</dbReference>
<dbReference type="OrthoDB" id="509600at2759"/>
<feature type="transmembrane region" description="Helical" evidence="5">
    <location>
        <begin position="20"/>
        <end position="40"/>
    </location>
</feature>
<gene>
    <name evidence="7" type="ORF">TSOC_011300</name>
</gene>
<dbReference type="GO" id="GO:0005524">
    <property type="term" value="F:ATP binding"/>
    <property type="evidence" value="ECO:0007669"/>
    <property type="project" value="UniProtKB-KW"/>
</dbReference>
<evidence type="ECO:0000256" key="4">
    <source>
        <dbReference type="ARBA" id="ARBA00023136"/>
    </source>
</evidence>
<proteinExistence type="predicted"/>
<feature type="domain" description="ABC-2 type transporter transmembrane" evidence="6">
    <location>
        <begin position="13"/>
        <end position="128"/>
    </location>
</feature>